<sequence length="383" mass="39765">MSFVDLGGWHGLSEPSRGLALEVLLHGPLSRSDVARRLEMSAGSVTRLSRPLLDAGVLVEGGGPYETTEGRPGRPLHVATDAVQLVGLRVAGTHAWATLTTLRADAVDAVDAPLPDTSPEAVADTALRLVERLRRSAPPVAGVGVAVGGTVDGHGIVVRAPFLGWNDVPFGRMLEDRTGLPVTLANDIVALTTAESWFGVGSRHPTFAVVTVGTGVGLGLVYDRRVVTGPDTGVGLVGHLPLGMHGPVCDLGHRGCAAAVLSDASIRNQVSIAVGRPVDAEDVLDLVLAGQHPAVDAIAEHVAVGLGRLIAMVANITMVPVVAVSGEGLALAELLQHRVHREVARLRDPHAADVDIVFQHSPGSRWARGAAAVAIKRYVSPTT</sequence>
<evidence type="ECO:0000256" key="1">
    <source>
        <dbReference type="ARBA" id="ARBA00006479"/>
    </source>
</evidence>
<dbReference type="SUPFAM" id="SSF46785">
    <property type="entry name" value="Winged helix' DNA-binding domain"/>
    <property type="match status" value="1"/>
</dbReference>
<dbReference type="Pfam" id="PF00480">
    <property type="entry name" value="ROK"/>
    <property type="match status" value="1"/>
</dbReference>
<organism evidence="2 3">
    <name type="scientific">Aquipuribacter hungaricus</name>
    <dbReference type="NCBI Taxonomy" id="545624"/>
    <lineage>
        <taxon>Bacteria</taxon>
        <taxon>Bacillati</taxon>
        <taxon>Actinomycetota</taxon>
        <taxon>Actinomycetes</taxon>
        <taxon>Micrococcales</taxon>
        <taxon>Intrasporangiaceae</taxon>
        <taxon>Aquipuribacter</taxon>
    </lineage>
</organism>
<comment type="similarity">
    <text evidence="1">Belongs to the ROK (NagC/XylR) family.</text>
</comment>
<evidence type="ECO:0000313" key="3">
    <source>
        <dbReference type="Proteomes" id="UP001595685"/>
    </source>
</evidence>
<proteinExistence type="inferred from homology"/>
<comment type="caution">
    <text evidence="2">The sequence shown here is derived from an EMBL/GenBank/DDBJ whole genome shotgun (WGS) entry which is preliminary data.</text>
</comment>
<dbReference type="RefSeq" id="WP_340289268.1">
    <property type="nucleotide sequence ID" value="NZ_JBBEOI010000006.1"/>
</dbReference>
<dbReference type="InterPro" id="IPR036388">
    <property type="entry name" value="WH-like_DNA-bd_sf"/>
</dbReference>
<name>A0ABV7WLK8_9MICO</name>
<dbReference type="PROSITE" id="PS01125">
    <property type="entry name" value="ROK"/>
    <property type="match status" value="1"/>
</dbReference>
<dbReference type="InterPro" id="IPR049874">
    <property type="entry name" value="ROK_cs"/>
</dbReference>
<dbReference type="InterPro" id="IPR000600">
    <property type="entry name" value="ROK"/>
</dbReference>
<reference evidence="3" key="1">
    <citation type="journal article" date="2019" name="Int. J. Syst. Evol. Microbiol.">
        <title>The Global Catalogue of Microorganisms (GCM) 10K type strain sequencing project: providing services to taxonomists for standard genome sequencing and annotation.</title>
        <authorList>
            <consortium name="The Broad Institute Genomics Platform"/>
            <consortium name="The Broad Institute Genome Sequencing Center for Infectious Disease"/>
            <person name="Wu L."/>
            <person name="Ma J."/>
        </authorList>
    </citation>
    <scope>NUCLEOTIDE SEQUENCE [LARGE SCALE GENOMIC DNA]</scope>
    <source>
        <strain evidence="3">NCAIM B.02333</strain>
    </source>
</reference>
<dbReference type="EMBL" id="JBHRWW010000019">
    <property type="protein sequence ID" value="MFC3690257.1"/>
    <property type="molecule type" value="Genomic_DNA"/>
</dbReference>
<protein>
    <submittedName>
        <fullName evidence="2">ROK family protein</fullName>
    </submittedName>
</protein>
<dbReference type="SUPFAM" id="SSF53067">
    <property type="entry name" value="Actin-like ATPase domain"/>
    <property type="match status" value="1"/>
</dbReference>
<dbReference type="Proteomes" id="UP001595685">
    <property type="component" value="Unassembled WGS sequence"/>
</dbReference>
<dbReference type="InterPro" id="IPR043129">
    <property type="entry name" value="ATPase_NBD"/>
</dbReference>
<dbReference type="Gene3D" id="1.10.10.10">
    <property type="entry name" value="Winged helix-like DNA-binding domain superfamily/Winged helix DNA-binding domain"/>
    <property type="match status" value="1"/>
</dbReference>
<dbReference type="PANTHER" id="PTHR18964">
    <property type="entry name" value="ROK (REPRESSOR, ORF, KINASE) FAMILY"/>
    <property type="match status" value="1"/>
</dbReference>
<gene>
    <name evidence="2" type="ORF">ACFOLH_18070</name>
</gene>
<evidence type="ECO:0000313" key="2">
    <source>
        <dbReference type="EMBL" id="MFC3690257.1"/>
    </source>
</evidence>
<dbReference type="Gene3D" id="3.30.420.40">
    <property type="match status" value="2"/>
</dbReference>
<dbReference type="InterPro" id="IPR036390">
    <property type="entry name" value="WH_DNA-bd_sf"/>
</dbReference>
<dbReference type="PANTHER" id="PTHR18964:SF149">
    <property type="entry name" value="BIFUNCTIONAL UDP-N-ACETYLGLUCOSAMINE 2-EPIMERASE_N-ACETYLMANNOSAMINE KINASE"/>
    <property type="match status" value="1"/>
</dbReference>
<accession>A0ABV7WLK8</accession>
<keyword evidence="3" id="KW-1185">Reference proteome</keyword>